<gene>
    <name evidence="2" type="ORF">ALO_19097</name>
</gene>
<accession>F7NNX8</accession>
<evidence type="ECO:0000313" key="3">
    <source>
        <dbReference type="Proteomes" id="UP000003240"/>
    </source>
</evidence>
<dbReference type="STRING" id="1009370.ALO_19097"/>
<dbReference type="InterPro" id="IPR043748">
    <property type="entry name" value="DUF5693"/>
</dbReference>
<dbReference type="Pfam" id="PF18949">
    <property type="entry name" value="DUF5693"/>
    <property type="match status" value="1"/>
</dbReference>
<organism evidence="2 3">
    <name type="scientific">Acetonema longum DSM 6540</name>
    <dbReference type="NCBI Taxonomy" id="1009370"/>
    <lineage>
        <taxon>Bacteria</taxon>
        <taxon>Bacillati</taxon>
        <taxon>Bacillota</taxon>
        <taxon>Negativicutes</taxon>
        <taxon>Acetonemataceae</taxon>
        <taxon>Acetonema</taxon>
    </lineage>
</organism>
<feature type="transmembrane region" description="Helical" evidence="1">
    <location>
        <begin position="494"/>
        <end position="515"/>
    </location>
</feature>
<keyword evidence="3" id="KW-1185">Reference proteome</keyword>
<dbReference type="EMBL" id="AFGF01000234">
    <property type="protein sequence ID" value="EGO62312.1"/>
    <property type="molecule type" value="Genomic_DNA"/>
</dbReference>
<feature type="transmembrane region" description="Helical" evidence="1">
    <location>
        <begin position="368"/>
        <end position="385"/>
    </location>
</feature>
<dbReference type="AlphaFoldDB" id="F7NNX8"/>
<keyword evidence="1" id="KW-0472">Membrane</keyword>
<evidence type="ECO:0000256" key="1">
    <source>
        <dbReference type="SAM" id="Phobius"/>
    </source>
</evidence>
<feature type="transmembrane region" description="Helical" evidence="1">
    <location>
        <begin position="397"/>
        <end position="416"/>
    </location>
</feature>
<reference evidence="2 3" key="1">
    <citation type="journal article" date="2011" name="EMBO J.">
        <title>Structural diversity of bacterial flagellar motors.</title>
        <authorList>
            <person name="Chen S."/>
            <person name="Beeby M."/>
            <person name="Murphy G.E."/>
            <person name="Leadbetter J.R."/>
            <person name="Hendrixson D.R."/>
            <person name="Briegel A."/>
            <person name="Li Z."/>
            <person name="Shi J."/>
            <person name="Tocheva E.I."/>
            <person name="Muller A."/>
            <person name="Dobro M.J."/>
            <person name="Jensen G.J."/>
        </authorList>
    </citation>
    <scope>NUCLEOTIDE SEQUENCE [LARGE SCALE GENOMIC DNA]</scope>
    <source>
        <strain evidence="2 3">DSM 6540</strain>
    </source>
</reference>
<sequence length="688" mass="75979">MSYSKSYNRVLLAAVLVGLMASLVISWQRHQVEVANSTVELVMDYEDLGALARSEGMETGDVLRQFRQAGLTTLAVYETTLEKLHNSGTVTVLSGAELMHRQRSGSLPDPDWRSRIETGQVAIDKVYITGPVSAAFREMREDLIRRLGPGRVVELAVGPQPVLAVKGDYEHLSKVDLGFSGEELKAVTGAGFLAAPRPTNYQAVQADDVAAVFRRLDQAGQDKLSAMIFSGEEVLGFPEQLEATAEALNQRHMTLGLIEHAVQLQFYPQKGLMDLARQVDYRAARLYSIPKDEQPRMKLEDVTHRWSVSDQERNLRLNLMRPYEKPWPDMTLLETNLEYVRGTKAALEQKGFAVGRAGVFAPYFPEKWLLVLTVIGVVAAGVLYLTQVAPLPARVQYWLLVIGSLILAGPLLLGGGTLARQVAALGSAVLFPALAMVYQMDRWRNTEPLRGPCLKKILTDGLGGLLLTFCLSLVGAFFLAAILADVRFLLEIEIYRGVKLTFIAPLVLVAVAYLTRFNLFGESSRPDLQGVWGQVRKMLDYPISLKLLLLFAMGALAGYIFIGRSGHTAGVTVPAIELKIRAFLERVMYARPREKEFLIGHPAFLLSVFALYHRWPQLLHFCLVIGATIGQASMVQTFAHLRTPVLMSLYRGADGIVLGAALAVAAVVVMQVLAYLSFALERRFAAHD</sequence>
<feature type="transmembrane region" description="Helical" evidence="1">
    <location>
        <begin position="422"/>
        <end position="440"/>
    </location>
</feature>
<feature type="transmembrane region" description="Helical" evidence="1">
    <location>
        <begin position="656"/>
        <end position="678"/>
    </location>
</feature>
<feature type="transmembrane region" description="Helical" evidence="1">
    <location>
        <begin position="461"/>
        <end position="482"/>
    </location>
</feature>
<feature type="transmembrane region" description="Helical" evidence="1">
    <location>
        <begin position="543"/>
        <end position="562"/>
    </location>
</feature>
<dbReference type="Proteomes" id="UP000003240">
    <property type="component" value="Unassembled WGS sequence"/>
</dbReference>
<name>F7NNX8_9FIRM</name>
<protein>
    <submittedName>
        <fullName evidence="2">Uncharacterized protein</fullName>
    </submittedName>
</protein>
<proteinExistence type="predicted"/>
<keyword evidence="1" id="KW-0812">Transmembrane</keyword>
<feature type="transmembrane region" description="Helical" evidence="1">
    <location>
        <begin position="618"/>
        <end position="635"/>
    </location>
</feature>
<comment type="caution">
    <text evidence="2">The sequence shown here is derived from an EMBL/GenBank/DDBJ whole genome shotgun (WGS) entry which is preliminary data.</text>
</comment>
<keyword evidence="1" id="KW-1133">Transmembrane helix</keyword>
<evidence type="ECO:0000313" key="2">
    <source>
        <dbReference type="EMBL" id="EGO62312.1"/>
    </source>
</evidence>
<feature type="transmembrane region" description="Helical" evidence="1">
    <location>
        <begin position="596"/>
        <end position="612"/>
    </location>
</feature>
<dbReference type="eggNOG" id="ENOG502Z8QQ">
    <property type="taxonomic scope" value="Bacteria"/>
</dbReference>